<sequence length="280" mass="31857">CEAVKKFFKAIVLALEEEIEEESDRDVNEAIGILSSIRKVTFTVHMFILQKVLSIINILTNKLQEKTATLGKASNLIEGIIASFGSLRTSVAFSELWGEISLFLNEHNILIEIPSLVITNFKKRFSSESLMMASSIDHFFNLNFNDSLHFINHYYSLINISKECLNSEMTVAKNVVVQNIGSDVNIDITNVIRVLSENQTVFPNLQKLFTIALTIPISSATCERSFSAMKKKKNWLRTSMLQDRFSNLSILYIEKDMSKNINSNDILNIFADKNRYLLLK</sequence>
<dbReference type="InterPro" id="IPR052958">
    <property type="entry name" value="IFN-induced_PKR_regulator"/>
</dbReference>
<dbReference type="InterPro" id="IPR012337">
    <property type="entry name" value="RNaseH-like_sf"/>
</dbReference>
<dbReference type="EMBL" id="VUJU01016049">
    <property type="protein sequence ID" value="KAF0691097.1"/>
    <property type="molecule type" value="Genomic_DNA"/>
</dbReference>
<accession>A0A6G0VM96</accession>
<dbReference type="Proteomes" id="UP000478052">
    <property type="component" value="Unassembled WGS sequence"/>
</dbReference>
<feature type="non-terminal residue" evidence="2">
    <location>
        <position position="1"/>
    </location>
</feature>
<keyword evidence="3" id="KW-1185">Reference proteome</keyword>
<dbReference type="SUPFAM" id="SSF53098">
    <property type="entry name" value="Ribonuclease H-like"/>
    <property type="match status" value="1"/>
</dbReference>
<evidence type="ECO:0000259" key="1">
    <source>
        <dbReference type="Pfam" id="PF05699"/>
    </source>
</evidence>
<organism evidence="2 3">
    <name type="scientific">Aphis craccivora</name>
    <name type="common">Cowpea aphid</name>
    <dbReference type="NCBI Taxonomy" id="307492"/>
    <lineage>
        <taxon>Eukaryota</taxon>
        <taxon>Metazoa</taxon>
        <taxon>Ecdysozoa</taxon>
        <taxon>Arthropoda</taxon>
        <taxon>Hexapoda</taxon>
        <taxon>Insecta</taxon>
        <taxon>Pterygota</taxon>
        <taxon>Neoptera</taxon>
        <taxon>Paraneoptera</taxon>
        <taxon>Hemiptera</taxon>
        <taxon>Sternorrhyncha</taxon>
        <taxon>Aphidomorpha</taxon>
        <taxon>Aphidoidea</taxon>
        <taxon>Aphididae</taxon>
        <taxon>Aphidini</taxon>
        <taxon>Aphis</taxon>
        <taxon>Aphis</taxon>
    </lineage>
</organism>
<reference evidence="2 3" key="1">
    <citation type="submission" date="2019-08" db="EMBL/GenBank/DDBJ databases">
        <title>Whole genome of Aphis craccivora.</title>
        <authorList>
            <person name="Voronova N.V."/>
            <person name="Shulinski R.S."/>
            <person name="Bandarenka Y.V."/>
            <person name="Zhorov D.G."/>
            <person name="Warner D."/>
        </authorList>
    </citation>
    <scope>NUCLEOTIDE SEQUENCE [LARGE SCALE GENOMIC DNA]</scope>
    <source>
        <strain evidence="2">180601</strain>
        <tissue evidence="2">Whole Body</tissue>
    </source>
</reference>
<gene>
    <name evidence="2" type="ORF">FWK35_00035768</name>
</gene>
<dbReference type="Pfam" id="PF05699">
    <property type="entry name" value="Dimer_Tnp_hAT"/>
    <property type="match status" value="1"/>
</dbReference>
<dbReference type="OrthoDB" id="6584955at2759"/>
<evidence type="ECO:0000313" key="2">
    <source>
        <dbReference type="EMBL" id="KAF0691097.1"/>
    </source>
</evidence>
<comment type="caution">
    <text evidence="2">The sequence shown here is derived from an EMBL/GenBank/DDBJ whole genome shotgun (WGS) entry which is preliminary data.</text>
</comment>
<name>A0A6G0VM96_APHCR</name>
<dbReference type="GO" id="GO:0046983">
    <property type="term" value="F:protein dimerization activity"/>
    <property type="evidence" value="ECO:0007669"/>
    <property type="project" value="InterPro"/>
</dbReference>
<protein>
    <submittedName>
        <fullName evidence="2">Zinc finger MYM-type protein 1-like</fullName>
    </submittedName>
</protein>
<dbReference type="AlphaFoldDB" id="A0A6G0VM96"/>
<dbReference type="PANTHER" id="PTHR46289">
    <property type="entry name" value="52 KDA REPRESSOR OF THE INHIBITOR OF THE PROTEIN KINASE-LIKE PROTEIN-RELATED"/>
    <property type="match status" value="1"/>
</dbReference>
<feature type="domain" description="HAT C-terminal dimerisation" evidence="1">
    <location>
        <begin position="188"/>
        <end position="257"/>
    </location>
</feature>
<evidence type="ECO:0000313" key="3">
    <source>
        <dbReference type="Proteomes" id="UP000478052"/>
    </source>
</evidence>
<dbReference type="PANTHER" id="PTHR46289:SF14">
    <property type="entry name" value="DUF4371 DOMAIN-CONTAINING PROTEIN"/>
    <property type="match status" value="1"/>
</dbReference>
<proteinExistence type="predicted"/>
<dbReference type="InterPro" id="IPR008906">
    <property type="entry name" value="HATC_C_dom"/>
</dbReference>